<dbReference type="EMBL" id="CP010407">
    <property type="protein sequence ID" value="AJF63443.1"/>
    <property type="molecule type" value="Genomic_DNA"/>
</dbReference>
<feature type="signal peptide" evidence="1">
    <location>
        <begin position="1"/>
        <end position="23"/>
    </location>
</feature>
<dbReference type="RefSeq" id="WP_041127528.1">
    <property type="nucleotide sequence ID" value="NZ_CP010407.1"/>
</dbReference>
<sequence length="218" mass="22450">MKITKLGLSACAVTALLSGTVACTSESGGTAALPTQAIRTACANGTYTWFNVDTRDVLTSVAAKQKLGEKGGAVTNKQMPLHTPTTAVTFEKGPRIDAEAVLRSLGTHIGDTEAAEGDAYAFADVHRPAPKPDSNRTVVEGPGTVVEYAFVRQVTADFQYTCGKGERAAGRAIGWTTDGSGVLECSTSIENAKAGDVGAEAARLSCGPDSPAARTKKA</sequence>
<evidence type="ECO:0000313" key="3">
    <source>
        <dbReference type="Proteomes" id="UP000031774"/>
    </source>
</evidence>
<proteinExistence type="predicted"/>
<gene>
    <name evidence="2" type="ORF">SVTN_02035</name>
</gene>
<dbReference type="Proteomes" id="UP000031774">
    <property type="component" value="Chromosome"/>
</dbReference>
<protein>
    <recommendedName>
        <fullName evidence="4">Lipoprotein</fullName>
    </recommendedName>
</protein>
<organism evidence="2 3">
    <name type="scientific">Streptomyces vietnamensis</name>
    <dbReference type="NCBI Taxonomy" id="362257"/>
    <lineage>
        <taxon>Bacteria</taxon>
        <taxon>Bacillati</taxon>
        <taxon>Actinomycetota</taxon>
        <taxon>Actinomycetes</taxon>
        <taxon>Kitasatosporales</taxon>
        <taxon>Streptomycetaceae</taxon>
        <taxon>Streptomyces</taxon>
    </lineage>
</organism>
<reference evidence="2 3" key="1">
    <citation type="submission" date="2014-12" db="EMBL/GenBank/DDBJ databases">
        <title>Complete genome sequence of Streptomyces vietnamensis strain GIMV4.0001, a genetic manipulable producer of the benzoisochromanequinone antibiotic granaticin.</title>
        <authorList>
            <person name="Deng M.R."/>
            <person name="Guo J."/>
            <person name="Ma L.Y."/>
            <person name="Feng G.D."/>
            <person name="Mo C.Y."/>
            <person name="Zhu H.H."/>
        </authorList>
    </citation>
    <scope>NUCLEOTIDE SEQUENCE [LARGE SCALE GENOMIC DNA]</scope>
    <source>
        <strain evidence="3">GIMV4.0001</strain>
    </source>
</reference>
<evidence type="ECO:0008006" key="4">
    <source>
        <dbReference type="Google" id="ProtNLM"/>
    </source>
</evidence>
<accession>A0A0B5I1B4</accession>
<dbReference type="AlphaFoldDB" id="A0A0B5I1B4"/>
<dbReference type="KEGG" id="svt:SVTN_02035"/>
<evidence type="ECO:0000313" key="2">
    <source>
        <dbReference type="EMBL" id="AJF63443.1"/>
    </source>
</evidence>
<evidence type="ECO:0000256" key="1">
    <source>
        <dbReference type="SAM" id="SignalP"/>
    </source>
</evidence>
<feature type="chain" id="PRO_5039464096" description="Lipoprotein" evidence="1">
    <location>
        <begin position="24"/>
        <end position="218"/>
    </location>
</feature>
<keyword evidence="3" id="KW-1185">Reference proteome</keyword>
<keyword evidence="1" id="KW-0732">Signal</keyword>
<name>A0A0B5I1B4_9ACTN</name>
<dbReference type="PROSITE" id="PS51257">
    <property type="entry name" value="PROKAR_LIPOPROTEIN"/>
    <property type="match status" value="1"/>
</dbReference>
<dbReference type="STRING" id="362257.SVTN_02035"/>
<dbReference type="HOGENOM" id="CLU_1304266_0_0_11"/>